<name>A0ABR1JIJ9_9AGAR</name>
<organism evidence="1 2">
    <name type="scientific">Marasmiellus scandens</name>
    <dbReference type="NCBI Taxonomy" id="2682957"/>
    <lineage>
        <taxon>Eukaryota</taxon>
        <taxon>Fungi</taxon>
        <taxon>Dikarya</taxon>
        <taxon>Basidiomycota</taxon>
        <taxon>Agaricomycotina</taxon>
        <taxon>Agaricomycetes</taxon>
        <taxon>Agaricomycetidae</taxon>
        <taxon>Agaricales</taxon>
        <taxon>Marasmiineae</taxon>
        <taxon>Omphalotaceae</taxon>
        <taxon>Marasmiellus</taxon>
    </lineage>
</organism>
<sequence length="286" mass="32871">MVVLLRSRIAKSSAACDIPLLLPSEIVTHSQSPIQSEALSIQWDLEYTLAGDMLDRIQQGLIQRKYLFDWKNKYSHGQKDSTRSSATIRNLQSKIDASAARYQLAREALVSLAPRIGKVGWEGIYQKLDKGDIRGLNEGYFDDENTEQADMSWIWCVQGINNGSEKEMHDTLRIAWCKSRARAHRYQEESILLQEEMCCIQEAFKYEANLWAVRAGVTQVTDKSNNVKRFADESAEMLEGRRAYAFYQVYVRLSMMKVCSITWQEIPRKFYEGLGAIRLDDAEYVV</sequence>
<evidence type="ECO:0000313" key="1">
    <source>
        <dbReference type="EMBL" id="KAK7459501.1"/>
    </source>
</evidence>
<protein>
    <submittedName>
        <fullName evidence="1">Uncharacterized protein</fullName>
    </submittedName>
</protein>
<proteinExistence type="predicted"/>
<accession>A0ABR1JIJ9</accession>
<evidence type="ECO:0000313" key="2">
    <source>
        <dbReference type="Proteomes" id="UP001498398"/>
    </source>
</evidence>
<gene>
    <name evidence="1" type="ORF">VKT23_009484</name>
</gene>
<comment type="caution">
    <text evidence="1">The sequence shown here is derived from an EMBL/GenBank/DDBJ whole genome shotgun (WGS) entry which is preliminary data.</text>
</comment>
<reference evidence="1 2" key="1">
    <citation type="submission" date="2024-01" db="EMBL/GenBank/DDBJ databases">
        <title>A draft genome for the cacao thread blight pathogen Marasmiellus scandens.</title>
        <authorList>
            <person name="Baruah I.K."/>
            <person name="Leung J."/>
            <person name="Bukari Y."/>
            <person name="Amoako-Attah I."/>
            <person name="Meinhardt L.W."/>
            <person name="Bailey B.A."/>
            <person name="Cohen S.P."/>
        </authorList>
    </citation>
    <scope>NUCLEOTIDE SEQUENCE [LARGE SCALE GENOMIC DNA]</scope>
    <source>
        <strain evidence="1 2">GH-19</strain>
    </source>
</reference>
<dbReference type="EMBL" id="JBANRG010000016">
    <property type="protein sequence ID" value="KAK7459501.1"/>
    <property type="molecule type" value="Genomic_DNA"/>
</dbReference>
<keyword evidence="2" id="KW-1185">Reference proteome</keyword>
<dbReference type="Proteomes" id="UP001498398">
    <property type="component" value="Unassembled WGS sequence"/>
</dbReference>